<organism evidence="1 2">
    <name type="scientific">Beta vulgaris subsp. vulgaris</name>
    <name type="common">Beet</name>
    <dbReference type="NCBI Taxonomy" id="3555"/>
    <lineage>
        <taxon>Eukaryota</taxon>
        <taxon>Viridiplantae</taxon>
        <taxon>Streptophyta</taxon>
        <taxon>Embryophyta</taxon>
        <taxon>Tracheophyta</taxon>
        <taxon>Spermatophyta</taxon>
        <taxon>Magnoliopsida</taxon>
        <taxon>eudicotyledons</taxon>
        <taxon>Gunneridae</taxon>
        <taxon>Pentapetalae</taxon>
        <taxon>Caryophyllales</taxon>
        <taxon>Chenopodiaceae</taxon>
        <taxon>Betoideae</taxon>
        <taxon>Beta</taxon>
    </lineage>
</organism>
<gene>
    <name evidence="1" type="ORF">BVRB_027100</name>
</gene>
<keyword evidence="2" id="KW-1185">Reference proteome</keyword>
<evidence type="ECO:0000313" key="2">
    <source>
        <dbReference type="Proteomes" id="UP000035740"/>
    </source>
</evidence>
<reference evidence="1 2" key="1">
    <citation type="journal article" date="2014" name="Nature">
        <title>The genome of the recently domesticated crop plant sugar beet (Beta vulgaris).</title>
        <authorList>
            <person name="Dohm J.C."/>
            <person name="Minoche A.E."/>
            <person name="Holtgrawe D."/>
            <person name="Capella-Gutierrez S."/>
            <person name="Zakrzewski F."/>
            <person name="Tafer H."/>
            <person name="Rupp O."/>
            <person name="Sorensen T.R."/>
            <person name="Stracke R."/>
            <person name="Reinhardt R."/>
            <person name="Goesmann A."/>
            <person name="Kraft T."/>
            <person name="Schulz B."/>
            <person name="Stadler P.F."/>
            <person name="Schmidt T."/>
            <person name="Gabaldon T."/>
            <person name="Lehrach H."/>
            <person name="Weisshaar B."/>
            <person name="Himmelbauer H."/>
        </authorList>
    </citation>
    <scope>NUCLEOTIDE SEQUENCE [LARGE SCALE GENOMIC DNA]</scope>
    <source>
        <tissue evidence="1">Taproot</tissue>
    </source>
</reference>
<evidence type="ECO:0000313" key="1">
    <source>
        <dbReference type="EMBL" id="KMS93869.1"/>
    </source>
</evidence>
<dbReference type="OrthoDB" id="422637at2759"/>
<sequence length="112" mass="12590">STASAPVVYDDAVIGTVYQYTFTNLLESSNSSSDFAVSTLLKECQSDNNRSPPNSLTVIGRISRRRPLALSQHWYQIRLKLLDALRHRNEHVRLSALTLIEEWLSTTEGNPS</sequence>
<dbReference type="AlphaFoldDB" id="A0A0J8AYH7"/>
<dbReference type="InterPro" id="IPR016024">
    <property type="entry name" value="ARM-type_fold"/>
</dbReference>
<proteinExistence type="predicted"/>
<evidence type="ECO:0008006" key="3">
    <source>
        <dbReference type="Google" id="ProtNLM"/>
    </source>
</evidence>
<accession>A0A0J8AYH7</accession>
<dbReference type="EMBL" id="KQ098182">
    <property type="protein sequence ID" value="KMS93869.1"/>
    <property type="molecule type" value="Genomic_DNA"/>
</dbReference>
<feature type="non-terminal residue" evidence="1">
    <location>
        <position position="1"/>
    </location>
</feature>
<protein>
    <recommendedName>
        <fullName evidence="3">Condensin complex subunit 1 C-terminal domain-containing protein</fullName>
    </recommendedName>
</protein>
<dbReference type="Gramene" id="KMS93869">
    <property type="protein sequence ID" value="KMS93869"/>
    <property type="gene ID" value="BVRB_027100"/>
</dbReference>
<dbReference type="SUPFAM" id="SSF48371">
    <property type="entry name" value="ARM repeat"/>
    <property type="match status" value="1"/>
</dbReference>
<name>A0A0J8AYH7_BETVV</name>
<dbReference type="Proteomes" id="UP000035740">
    <property type="component" value="Unassembled WGS sequence"/>
</dbReference>